<dbReference type="EMBL" id="BMIN01000002">
    <property type="protein sequence ID" value="GGD02397.1"/>
    <property type="molecule type" value="Genomic_DNA"/>
</dbReference>
<evidence type="ECO:0000313" key="1">
    <source>
        <dbReference type="EMBL" id="GGD02397.1"/>
    </source>
</evidence>
<accession>A0ABQ1PRU0</accession>
<keyword evidence="2" id="KW-1185">Reference proteome</keyword>
<dbReference type="Pfam" id="PF14116">
    <property type="entry name" value="YyzF"/>
    <property type="match status" value="1"/>
</dbReference>
<reference evidence="2" key="1">
    <citation type="journal article" date="2019" name="Int. J. Syst. Evol. Microbiol.">
        <title>The Global Catalogue of Microorganisms (GCM) 10K type strain sequencing project: providing services to taxonomists for standard genome sequencing and annotation.</title>
        <authorList>
            <consortium name="The Broad Institute Genomics Platform"/>
            <consortium name="The Broad Institute Genome Sequencing Center for Infectious Disease"/>
            <person name="Wu L."/>
            <person name="Ma J."/>
        </authorList>
    </citation>
    <scope>NUCLEOTIDE SEQUENCE [LARGE SCALE GENOMIC DNA]</scope>
    <source>
        <strain evidence="2">CGMCC 1.15353</strain>
    </source>
</reference>
<dbReference type="RefSeq" id="WP_229721110.1">
    <property type="nucleotide sequence ID" value="NZ_BMIN01000002.1"/>
</dbReference>
<gene>
    <name evidence="1" type="ORF">GCM10011389_07320</name>
</gene>
<proteinExistence type="predicted"/>
<dbReference type="Proteomes" id="UP000642571">
    <property type="component" value="Unassembled WGS sequence"/>
</dbReference>
<dbReference type="NCBIfam" id="TIGR04129">
    <property type="entry name" value="CxxH_BA5709"/>
    <property type="match status" value="1"/>
</dbReference>
<evidence type="ECO:0000313" key="2">
    <source>
        <dbReference type="Proteomes" id="UP000642571"/>
    </source>
</evidence>
<organism evidence="1 2">
    <name type="scientific">Pontibacillus salipaludis</name>
    <dbReference type="NCBI Taxonomy" id="1697394"/>
    <lineage>
        <taxon>Bacteria</taxon>
        <taxon>Bacillati</taxon>
        <taxon>Bacillota</taxon>
        <taxon>Bacilli</taxon>
        <taxon>Bacillales</taxon>
        <taxon>Bacillaceae</taxon>
        <taxon>Pontibacillus</taxon>
    </lineage>
</organism>
<sequence>MKLFVCQDHVDRGIDVIVDECETFPNLDKIEGSNNLSTTCEYCSGLATYIVANAGSSTK</sequence>
<dbReference type="InterPro" id="IPR025626">
    <property type="entry name" value="YyzF"/>
</dbReference>
<protein>
    <submittedName>
        <fullName evidence="1">CxxH/CxxC protein</fullName>
    </submittedName>
</protein>
<name>A0ABQ1PRU0_9BACI</name>
<comment type="caution">
    <text evidence="1">The sequence shown here is derived from an EMBL/GenBank/DDBJ whole genome shotgun (WGS) entry which is preliminary data.</text>
</comment>